<dbReference type="RefSeq" id="WP_317563129.1">
    <property type="nucleotide sequence ID" value="NZ_JAWLJX010000001.1"/>
</dbReference>
<keyword evidence="7" id="KW-1185">Reference proteome</keyword>
<protein>
    <submittedName>
        <fullName evidence="6">TetR/AcrR family transcriptional regulator</fullName>
    </submittedName>
</protein>
<dbReference type="PANTHER" id="PTHR30055">
    <property type="entry name" value="HTH-TYPE TRANSCRIPTIONAL REGULATOR RUTR"/>
    <property type="match status" value="1"/>
</dbReference>
<reference evidence="6 7" key="1">
    <citation type="submission" date="2023-10" db="EMBL/GenBank/DDBJ databases">
        <title>Development of a sustainable strategy for remediation of hydrocarbon-contaminated territories based on the waste exchange concept.</title>
        <authorList>
            <person name="Krivoruchko A."/>
        </authorList>
    </citation>
    <scope>NUCLEOTIDE SEQUENCE [LARGE SCALE GENOMIC DNA]</scope>
    <source>
        <strain evidence="6 7">IEGM 1323</strain>
    </source>
</reference>
<sequence>MAKDSEMSARERIMSAAIELADRQGTGRVTMSAVAVRAKVSRPTLYSYFPNVSRILDAWVVQEVAKVDSRLQGVLDAGAGSDPIAVLENYIDLQLTYFIESPTRALLTAAALRSPPQSVTEHVERFRTDVRSLLWILHGQGRLRADVDVDLLAGLVIAGITSMTPHVLNEQMSPTEARHQLLDILFRGSLRS</sequence>
<evidence type="ECO:0000256" key="3">
    <source>
        <dbReference type="ARBA" id="ARBA00023163"/>
    </source>
</evidence>
<evidence type="ECO:0000313" key="7">
    <source>
        <dbReference type="Proteomes" id="UP001185755"/>
    </source>
</evidence>
<comment type="caution">
    <text evidence="6">The sequence shown here is derived from an EMBL/GenBank/DDBJ whole genome shotgun (WGS) entry which is preliminary data.</text>
</comment>
<evidence type="ECO:0000256" key="1">
    <source>
        <dbReference type="ARBA" id="ARBA00023015"/>
    </source>
</evidence>
<evidence type="ECO:0000313" key="6">
    <source>
        <dbReference type="EMBL" id="MDV6260285.1"/>
    </source>
</evidence>
<dbReference type="PROSITE" id="PS50977">
    <property type="entry name" value="HTH_TETR_2"/>
    <property type="match status" value="1"/>
</dbReference>
<dbReference type="SUPFAM" id="SSF46689">
    <property type="entry name" value="Homeodomain-like"/>
    <property type="match status" value="1"/>
</dbReference>
<gene>
    <name evidence="6" type="ORF">R3P96_02925</name>
</gene>
<dbReference type="PRINTS" id="PR00455">
    <property type="entry name" value="HTHTETR"/>
</dbReference>
<name>A0ABU4B7V7_9NOCA</name>
<dbReference type="Gene3D" id="1.10.357.10">
    <property type="entry name" value="Tetracycline Repressor, domain 2"/>
    <property type="match status" value="1"/>
</dbReference>
<dbReference type="InterPro" id="IPR009057">
    <property type="entry name" value="Homeodomain-like_sf"/>
</dbReference>
<keyword evidence="3" id="KW-0804">Transcription</keyword>
<evidence type="ECO:0000256" key="4">
    <source>
        <dbReference type="PROSITE-ProRule" id="PRU00335"/>
    </source>
</evidence>
<proteinExistence type="predicted"/>
<keyword evidence="1" id="KW-0805">Transcription regulation</keyword>
<dbReference type="InterPro" id="IPR001647">
    <property type="entry name" value="HTH_TetR"/>
</dbReference>
<feature type="domain" description="HTH tetR-type" evidence="5">
    <location>
        <begin position="7"/>
        <end position="67"/>
    </location>
</feature>
<organism evidence="6 7">
    <name type="scientific">Rhodococcoides yunnanense</name>
    <dbReference type="NCBI Taxonomy" id="278209"/>
    <lineage>
        <taxon>Bacteria</taxon>
        <taxon>Bacillati</taxon>
        <taxon>Actinomycetota</taxon>
        <taxon>Actinomycetes</taxon>
        <taxon>Mycobacteriales</taxon>
        <taxon>Nocardiaceae</taxon>
        <taxon>Rhodococcoides</taxon>
    </lineage>
</organism>
<keyword evidence="2 4" id="KW-0238">DNA-binding</keyword>
<dbReference type="InterPro" id="IPR036271">
    <property type="entry name" value="Tet_transcr_reg_TetR-rel_C_sf"/>
</dbReference>
<dbReference type="SUPFAM" id="SSF48498">
    <property type="entry name" value="Tetracyclin repressor-like, C-terminal domain"/>
    <property type="match status" value="1"/>
</dbReference>
<evidence type="ECO:0000259" key="5">
    <source>
        <dbReference type="PROSITE" id="PS50977"/>
    </source>
</evidence>
<accession>A0ABU4B7V7</accession>
<dbReference type="EMBL" id="JAWLJX010000001">
    <property type="protein sequence ID" value="MDV6260285.1"/>
    <property type="molecule type" value="Genomic_DNA"/>
</dbReference>
<feature type="DNA-binding region" description="H-T-H motif" evidence="4">
    <location>
        <begin position="30"/>
        <end position="49"/>
    </location>
</feature>
<dbReference type="Proteomes" id="UP001185755">
    <property type="component" value="Unassembled WGS sequence"/>
</dbReference>
<dbReference type="Gene3D" id="1.10.10.60">
    <property type="entry name" value="Homeodomain-like"/>
    <property type="match status" value="1"/>
</dbReference>
<evidence type="ECO:0000256" key="2">
    <source>
        <dbReference type="ARBA" id="ARBA00023125"/>
    </source>
</evidence>
<dbReference type="PANTHER" id="PTHR30055:SF234">
    <property type="entry name" value="HTH-TYPE TRANSCRIPTIONAL REGULATOR BETI"/>
    <property type="match status" value="1"/>
</dbReference>
<dbReference type="Pfam" id="PF00440">
    <property type="entry name" value="TetR_N"/>
    <property type="match status" value="1"/>
</dbReference>
<dbReference type="InterPro" id="IPR050109">
    <property type="entry name" value="HTH-type_TetR-like_transc_reg"/>
</dbReference>